<dbReference type="PANTHER" id="PTHR30146:SF148">
    <property type="entry name" value="HTH-TYPE TRANSCRIPTIONAL REPRESSOR PURR-RELATED"/>
    <property type="match status" value="1"/>
</dbReference>
<dbReference type="PROSITE" id="PS00356">
    <property type="entry name" value="HTH_LACI_1"/>
    <property type="match status" value="1"/>
</dbReference>
<dbReference type="GO" id="GO:0000976">
    <property type="term" value="F:transcription cis-regulatory region binding"/>
    <property type="evidence" value="ECO:0007669"/>
    <property type="project" value="TreeGrafter"/>
</dbReference>
<dbReference type="SUPFAM" id="SSF53822">
    <property type="entry name" value="Periplasmic binding protein-like I"/>
    <property type="match status" value="1"/>
</dbReference>
<dbReference type="PROSITE" id="PS50943">
    <property type="entry name" value="HTH_CROC1"/>
    <property type="match status" value="1"/>
</dbReference>
<dbReference type="Gene3D" id="1.10.260.40">
    <property type="entry name" value="lambda repressor-like DNA-binding domains"/>
    <property type="match status" value="1"/>
</dbReference>
<evidence type="ECO:0000256" key="2">
    <source>
        <dbReference type="ARBA" id="ARBA00023015"/>
    </source>
</evidence>
<evidence type="ECO:0000256" key="3">
    <source>
        <dbReference type="ARBA" id="ARBA00023125"/>
    </source>
</evidence>
<dbReference type="PANTHER" id="PTHR30146">
    <property type="entry name" value="LACI-RELATED TRANSCRIPTIONAL REPRESSOR"/>
    <property type="match status" value="1"/>
</dbReference>
<dbReference type="InterPro" id="IPR028082">
    <property type="entry name" value="Peripla_BP_I"/>
</dbReference>
<accession>A0AAP4B8A5</accession>
<dbReference type="Gene3D" id="3.40.50.2300">
    <property type="match status" value="2"/>
</dbReference>
<gene>
    <name evidence="7" type="ORF">QJ036_03155</name>
</gene>
<name>A0AAP4B8A5_9FIRM</name>
<organism evidence="7 8">
    <name type="scientific">Fusibacillus kribbianus</name>
    <dbReference type="NCBI Taxonomy" id="3044208"/>
    <lineage>
        <taxon>Bacteria</taxon>
        <taxon>Bacillati</taxon>
        <taxon>Bacillota</taxon>
        <taxon>Clostridia</taxon>
        <taxon>Lachnospirales</taxon>
        <taxon>Lachnospiraceae</taxon>
        <taxon>Fusibacillus</taxon>
    </lineage>
</organism>
<dbReference type="InterPro" id="IPR000843">
    <property type="entry name" value="HTH_LacI"/>
</dbReference>
<dbReference type="PROSITE" id="PS50932">
    <property type="entry name" value="HTH_LACI_2"/>
    <property type="match status" value="1"/>
</dbReference>
<dbReference type="InterPro" id="IPR010982">
    <property type="entry name" value="Lambda_DNA-bd_dom_sf"/>
</dbReference>
<dbReference type="RefSeq" id="WP_283229987.1">
    <property type="nucleotide sequence ID" value="NZ_JASGBQ010000003.1"/>
</dbReference>
<dbReference type="InterPro" id="IPR001387">
    <property type="entry name" value="Cro/C1-type_HTH"/>
</dbReference>
<evidence type="ECO:0000259" key="5">
    <source>
        <dbReference type="PROSITE" id="PS50932"/>
    </source>
</evidence>
<dbReference type="EMBL" id="JASGBQ010000003">
    <property type="protein sequence ID" value="MDI9241475.1"/>
    <property type="molecule type" value="Genomic_DNA"/>
</dbReference>
<protein>
    <submittedName>
        <fullName evidence="7">LacI family DNA-binding transcriptional regulator</fullName>
    </submittedName>
</protein>
<evidence type="ECO:0000256" key="1">
    <source>
        <dbReference type="ARBA" id="ARBA00022491"/>
    </source>
</evidence>
<evidence type="ECO:0000313" key="8">
    <source>
        <dbReference type="Proteomes" id="UP001300383"/>
    </source>
</evidence>
<evidence type="ECO:0000256" key="4">
    <source>
        <dbReference type="ARBA" id="ARBA00023163"/>
    </source>
</evidence>
<keyword evidence="3 7" id="KW-0238">DNA-binding</keyword>
<keyword evidence="4" id="KW-0804">Transcription</keyword>
<evidence type="ECO:0000259" key="6">
    <source>
        <dbReference type="PROSITE" id="PS50943"/>
    </source>
</evidence>
<reference evidence="7 8" key="1">
    <citation type="submission" date="2023-05" db="EMBL/GenBank/DDBJ databases">
        <title>[ruminococcus] sp. nov., isolated from a pig farm feces dump.</title>
        <authorList>
            <person name="Chang Y.-H."/>
        </authorList>
    </citation>
    <scope>NUCLEOTIDE SEQUENCE [LARGE SCALE GENOMIC DNA]</scope>
    <source>
        <strain evidence="7 8">YH-rum2234</strain>
    </source>
</reference>
<feature type="domain" description="HTH lacI-type" evidence="5">
    <location>
        <begin position="4"/>
        <end position="58"/>
    </location>
</feature>
<keyword evidence="8" id="KW-1185">Reference proteome</keyword>
<dbReference type="CDD" id="cd06267">
    <property type="entry name" value="PBP1_LacI_sugar_binding-like"/>
    <property type="match status" value="1"/>
</dbReference>
<dbReference type="Pfam" id="PF00532">
    <property type="entry name" value="Peripla_BP_1"/>
    <property type="match status" value="1"/>
</dbReference>
<dbReference type="CDD" id="cd01392">
    <property type="entry name" value="HTH_LacI"/>
    <property type="match status" value="1"/>
</dbReference>
<dbReference type="Pfam" id="PF00356">
    <property type="entry name" value="LacI"/>
    <property type="match status" value="1"/>
</dbReference>
<dbReference type="GO" id="GO:0003700">
    <property type="term" value="F:DNA-binding transcription factor activity"/>
    <property type="evidence" value="ECO:0007669"/>
    <property type="project" value="TreeGrafter"/>
</dbReference>
<dbReference type="AlphaFoldDB" id="A0AAP4B8A5"/>
<sequence>MKNITIRDIANQAGVSVATVSRVINNHSNVSPKAEERVRNAIQAFNYYPNRAARELKCQTSKTIAFLIADSTNEYYSQIAQAIIQIIKEFGYTLFICNCFNDSEIEKNYLTMLYERNVDGIILNSCGSNDDFIVELSQKIPIVLVHRRISDPSFQGDFVDADFGNSTYEMTMQLIRNNHRKIGIISGPLSISSAYERFRNFKRAMKEIGMEIDSTYPYMAEGPHDSQFGYHAASILLSLPEPPTAIISGHNETCIGLLRYCQEKGVAIPDQLSVASPCNVNLVDLFYVNPSCALPDTWALGSRIGQMLLDRIRSDDPIRNREVVFMPKIIDGNAIRKLPAENE</sequence>
<proteinExistence type="predicted"/>
<comment type="caution">
    <text evidence="7">The sequence shown here is derived from an EMBL/GenBank/DDBJ whole genome shotgun (WGS) entry which is preliminary data.</text>
</comment>
<dbReference type="PRINTS" id="PR00036">
    <property type="entry name" value="HTHLACI"/>
</dbReference>
<keyword evidence="1" id="KW-0678">Repressor</keyword>
<evidence type="ECO:0000313" key="7">
    <source>
        <dbReference type="EMBL" id="MDI9241475.1"/>
    </source>
</evidence>
<dbReference type="InterPro" id="IPR001761">
    <property type="entry name" value="Peripla_BP/Lac1_sug-bd_dom"/>
</dbReference>
<feature type="domain" description="HTH cro/C1-type" evidence="6">
    <location>
        <begin position="2"/>
        <end position="48"/>
    </location>
</feature>
<dbReference type="SUPFAM" id="SSF47413">
    <property type="entry name" value="lambda repressor-like DNA-binding domains"/>
    <property type="match status" value="1"/>
</dbReference>
<dbReference type="Proteomes" id="UP001300383">
    <property type="component" value="Unassembled WGS sequence"/>
</dbReference>
<dbReference type="SMART" id="SM00354">
    <property type="entry name" value="HTH_LACI"/>
    <property type="match status" value="1"/>
</dbReference>
<keyword evidence="2" id="KW-0805">Transcription regulation</keyword>